<sequence length="640" mass="69387">MGSYHQAYQSDKAGEKQESARAMHDKITQQPLRTVEEEYVTPVCHHCGIKDRPQRHSLFFCISALLLLGVGSIYYIHISSSGSLQGLFSPSRPSVVENYINHHTTIWKTTTTTTALVIPAAASDLADDSVSITTLLPLRRNSPRGYDNSYPRPLNADLPSLDPPLPQSTCFCVPISCLSSPTPSYTTAPSSSTLSSSALSSSTSFSTQPIPIVPSSSAPGPAPPSPIPPSPILPSNMSSQGFRAVAYYVNWAIYGRNYQPEDLPAEKLTHVLYAFANVRAESGEVFLTDTYADLEKHYPGDSWSEPGHNVYGCVKQLFLLKKKNRNLKVLLSIGGWTYSANFAGAASSAAGRAKFAESATKLVLDLGFDGLDIDWEYPKNDDEAKNFVSLLREVRETLDNAAKGRKFLLTIACPAGPANFKILRVSEMTPYLDFYNLMAYDYSGGWDKIAGHQANLELSQANPKSTPFSTKAALDFYLGEGGVPPSKLVMGMPLYGRAFANTDGPGTPFQGTGGEGSFEVGIWDYKALPLQGSEEKIEHVGGGGCGASWSYNPSARLLVSYDTLQMGEEKAKYIVDKGLGGGMWWESSGDRDPKSARKEKGSLIGAFFEGVGGKLEKSENSLAYPESQYDNLKAQFPPGE</sequence>
<evidence type="ECO:0000256" key="4">
    <source>
        <dbReference type="ARBA" id="ARBA00012729"/>
    </source>
</evidence>
<feature type="compositionally biased region" description="Low complexity" evidence="12">
    <location>
        <begin position="210"/>
        <end position="219"/>
    </location>
</feature>
<comment type="subcellular location">
    <subcellularLocation>
        <location evidence="2">Secreted</location>
    </subcellularLocation>
</comment>
<dbReference type="InterPro" id="IPR029070">
    <property type="entry name" value="Chitinase_insertion_sf"/>
</dbReference>
<name>A0A1B7P1A9_9EURO</name>
<dbReference type="InterPro" id="IPR017853">
    <property type="entry name" value="GH"/>
</dbReference>
<dbReference type="GO" id="GO:0008843">
    <property type="term" value="F:endochitinase activity"/>
    <property type="evidence" value="ECO:0007669"/>
    <property type="project" value="UniProtKB-EC"/>
</dbReference>
<evidence type="ECO:0000256" key="2">
    <source>
        <dbReference type="ARBA" id="ARBA00004613"/>
    </source>
</evidence>
<keyword evidence="8" id="KW-0119">Carbohydrate metabolism</keyword>
<evidence type="ECO:0000256" key="9">
    <source>
        <dbReference type="ARBA" id="ARBA00023295"/>
    </source>
</evidence>
<evidence type="ECO:0000256" key="5">
    <source>
        <dbReference type="ARBA" id="ARBA00022525"/>
    </source>
</evidence>
<organism evidence="15 16">
    <name type="scientific">Emergomyces africanus</name>
    <dbReference type="NCBI Taxonomy" id="1955775"/>
    <lineage>
        <taxon>Eukaryota</taxon>
        <taxon>Fungi</taxon>
        <taxon>Dikarya</taxon>
        <taxon>Ascomycota</taxon>
        <taxon>Pezizomycotina</taxon>
        <taxon>Eurotiomycetes</taxon>
        <taxon>Eurotiomycetidae</taxon>
        <taxon>Onygenales</taxon>
        <taxon>Ajellomycetaceae</taxon>
        <taxon>Emergomyces</taxon>
    </lineage>
</organism>
<dbReference type="InterPro" id="IPR050314">
    <property type="entry name" value="Glycosyl_Hydrlase_18"/>
</dbReference>
<comment type="catalytic activity">
    <reaction evidence="1">
        <text>Random endo-hydrolysis of N-acetyl-beta-D-glucosaminide (1-&gt;4)-beta-linkages in chitin and chitodextrins.</text>
        <dbReference type="EC" id="3.2.1.14"/>
    </reaction>
</comment>
<keyword evidence="9 11" id="KW-0326">Glycosidase</keyword>
<dbReference type="AlphaFoldDB" id="A0A1B7P1A9"/>
<protein>
    <recommendedName>
        <fullName evidence="4">chitinase</fullName>
        <ecNumber evidence="4">3.2.1.14</ecNumber>
    </recommendedName>
</protein>
<dbReference type="Gene3D" id="3.20.20.80">
    <property type="entry name" value="Glycosidases"/>
    <property type="match status" value="1"/>
</dbReference>
<dbReference type="Pfam" id="PF00704">
    <property type="entry name" value="Glyco_hydro_18"/>
    <property type="match status" value="1"/>
</dbReference>
<evidence type="ECO:0000256" key="13">
    <source>
        <dbReference type="SAM" id="Phobius"/>
    </source>
</evidence>
<dbReference type="SMART" id="SM00636">
    <property type="entry name" value="Glyco_18"/>
    <property type="match status" value="1"/>
</dbReference>
<feature type="domain" description="GH18" evidence="14">
    <location>
        <begin position="242"/>
        <end position="614"/>
    </location>
</feature>
<feature type="region of interest" description="Disordered" evidence="12">
    <location>
        <begin position="1"/>
        <end position="23"/>
    </location>
</feature>
<dbReference type="PROSITE" id="PS01095">
    <property type="entry name" value="GH18_1"/>
    <property type="match status" value="1"/>
</dbReference>
<evidence type="ECO:0000313" key="15">
    <source>
        <dbReference type="EMBL" id="OAX82812.1"/>
    </source>
</evidence>
<dbReference type="STRING" id="1658172.A0A1B7P1A9"/>
<evidence type="ECO:0000313" key="16">
    <source>
        <dbReference type="Proteomes" id="UP000091918"/>
    </source>
</evidence>
<evidence type="ECO:0000256" key="10">
    <source>
        <dbReference type="ARBA" id="ARBA00023326"/>
    </source>
</evidence>
<dbReference type="SUPFAM" id="SSF51445">
    <property type="entry name" value="(Trans)glycosidases"/>
    <property type="match status" value="1"/>
</dbReference>
<keyword evidence="10" id="KW-0624">Polysaccharide degradation</keyword>
<keyword evidence="13" id="KW-0472">Membrane</keyword>
<evidence type="ECO:0000259" key="14">
    <source>
        <dbReference type="PROSITE" id="PS51910"/>
    </source>
</evidence>
<dbReference type="InterPro" id="IPR011583">
    <property type="entry name" value="Chitinase_II/V-like_cat"/>
</dbReference>
<feature type="region of interest" description="Disordered" evidence="12">
    <location>
        <begin position="210"/>
        <end position="233"/>
    </location>
</feature>
<gene>
    <name evidence="15" type="ORF">ACJ72_02831</name>
</gene>
<evidence type="ECO:0000256" key="8">
    <source>
        <dbReference type="ARBA" id="ARBA00023277"/>
    </source>
</evidence>
<dbReference type="PANTHER" id="PTHR11177:SF365">
    <property type="entry name" value="ENDOCHITINASE B"/>
    <property type="match status" value="1"/>
</dbReference>
<evidence type="ECO:0000256" key="12">
    <source>
        <dbReference type="SAM" id="MobiDB-lite"/>
    </source>
</evidence>
<keyword evidence="13" id="KW-0812">Transmembrane</keyword>
<dbReference type="GO" id="GO:0008061">
    <property type="term" value="F:chitin binding"/>
    <property type="evidence" value="ECO:0007669"/>
    <property type="project" value="InterPro"/>
</dbReference>
<feature type="transmembrane region" description="Helical" evidence="13">
    <location>
        <begin position="58"/>
        <end position="76"/>
    </location>
</feature>
<keyword evidence="5" id="KW-0964">Secreted</keyword>
<comment type="similarity">
    <text evidence="3">Belongs to the glycosyl hydrolase 18 family. Chitinase class V subfamily.</text>
</comment>
<dbReference type="SUPFAM" id="SSF54556">
    <property type="entry name" value="Chitinase insertion domain"/>
    <property type="match status" value="1"/>
</dbReference>
<feature type="compositionally biased region" description="Pro residues" evidence="12">
    <location>
        <begin position="220"/>
        <end position="232"/>
    </location>
</feature>
<dbReference type="InterPro" id="IPR001579">
    <property type="entry name" value="Glyco_hydro_18_chit_AS"/>
</dbReference>
<dbReference type="EMBL" id="LGUA01000252">
    <property type="protein sequence ID" value="OAX82812.1"/>
    <property type="molecule type" value="Genomic_DNA"/>
</dbReference>
<dbReference type="EC" id="3.2.1.14" evidence="4"/>
<evidence type="ECO:0000256" key="11">
    <source>
        <dbReference type="RuleBase" id="RU000489"/>
    </source>
</evidence>
<feature type="compositionally biased region" description="Basic and acidic residues" evidence="12">
    <location>
        <begin position="12"/>
        <end position="23"/>
    </location>
</feature>
<dbReference type="GO" id="GO:0005576">
    <property type="term" value="C:extracellular region"/>
    <property type="evidence" value="ECO:0007669"/>
    <property type="project" value="UniProtKB-SubCell"/>
</dbReference>
<dbReference type="FunFam" id="3.20.20.80:FF:000095">
    <property type="entry name" value="Endochitinase B1"/>
    <property type="match status" value="1"/>
</dbReference>
<accession>A0A1B7P1A9</accession>
<dbReference type="GO" id="GO:0000272">
    <property type="term" value="P:polysaccharide catabolic process"/>
    <property type="evidence" value="ECO:0007669"/>
    <property type="project" value="UniProtKB-KW"/>
</dbReference>
<dbReference type="InterPro" id="IPR001223">
    <property type="entry name" value="Glyco_hydro18_cat"/>
</dbReference>
<dbReference type="GO" id="GO:0006032">
    <property type="term" value="P:chitin catabolic process"/>
    <property type="evidence" value="ECO:0007669"/>
    <property type="project" value="UniProtKB-KW"/>
</dbReference>
<evidence type="ECO:0000256" key="7">
    <source>
        <dbReference type="ARBA" id="ARBA00023024"/>
    </source>
</evidence>
<evidence type="ECO:0000256" key="3">
    <source>
        <dbReference type="ARBA" id="ARBA00008682"/>
    </source>
</evidence>
<comment type="caution">
    <text evidence="15">The sequence shown here is derived from an EMBL/GenBank/DDBJ whole genome shotgun (WGS) entry which is preliminary data.</text>
</comment>
<evidence type="ECO:0000256" key="6">
    <source>
        <dbReference type="ARBA" id="ARBA00022801"/>
    </source>
</evidence>
<dbReference type="PANTHER" id="PTHR11177">
    <property type="entry name" value="CHITINASE"/>
    <property type="match status" value="1"/>
</dbReference>
<dbReference type="OrthoDB" id="76388at2759"/>
<keyword evidence="16" id="KW-1185">Reference proteome</keyword>
<dbReference type="Gene3D" id="3.10.50.10">
    <property type="match status" value="1"/>
</dbReference>
<dbReference type="Proteomes" id="UP000091918">
    <property type="component" value="Unassembled WGS sequence"/>
</dbReference>
<keyword evidence="6 11" id="KW-0378">Hydrolase</keyword>
<proteinExistence type="inferred from homology"/>
<dbReference type="PROSITE" id="PS51910">
    <property type="entry name" value="GH18_2"/>
    <property type="match status" value="1"/>
</dbReference>
<reference evidence="15 16" key="1">
    <citation type="submission" date="2015-07" db="EMBL/GenBank/DDBJ databases">
        <title>Emmonsia species relationships and genome sequence.</title>
        <authorList>
            <person name="Cuomo C.A."/>
            <person name="Schwartz I.S."/>
            <person name="Kenyon C."/>
            <person name="de Hoog G.S."/>
            <person name="Govender N.P."/>
            <person name="Botha A."/>
            <person name="Moreno L."/>
            <person name="de Vries M."/>
            <person name="Munoz J.F."/>
            <person name="Stielow J.B."/>
        </authorList>
    </citation>
    <scope>NUCLEOTIDE SEQUENCE [LARGE SCALE GENOMIC DNA]</scope>
    <source>
        <strain evidence="15 16">CBS 136260</strain>
    </source>
</reference>
<keyword evidence="7" id="KW-0146">Chitin degradation</keyword>
<dbReference type="CDD" id="cd06548">
    <property type="entry name" value="GH18_chitinase"/>
    <property type="match status" value="1"/>
</dbReference>
<evidence type="ECO:0000256" key="1">
    <source>
        <dbReference type="ARBA" id="ARBA00000822"/>
    </source>
</evidence>
<keyword evidence="13" id="KW-1133">Transmembrane helix</keyword>